<feature type="region of interest" description="Disordered" evidence="1">
    <location>
        <begin position="1"/>
        <end position="30"/>
    </location>
</feature>
<evidence type="ECO:0000313" key="5">
    <source>
        <dbReference type="Proteomes" id="UP001185659"/>
    </source>
</evidence>
<dbReference type="PANTHER" id="PTHR34819:SF3">
    <property type="entry name" value="CELL SURFACE PROTEIN"/>
    <property type="match status" value="1"/>
</dbReference>
<evidence type="ECO:0000313" key="4">
    <source>
        <dbReference type="EMBL" id="MDV6228558.1"/>
    </source>
</evidence>
<dbReference type="SUPFAM" id="SSF117074">
    <property type="entry name" value="Hypothetical protein PA1324"/>
    <property type="match status" value="1"/>
</dbReference>
<sequence>VDIDLGKVENTATGTGTPPSGPPVDSPPDTVTVPPVRPSLHIEKKGVFNDMNGDGYASIGDSITYTFTITNNGGVTVTDVWPLDPGPTFNGRPGGSGLTSFQPSPVTLAPGSSQAFTATYTLSQGDIDNAAGIKDAVSNSATAQGLAQGGNVPSNTSTHVITPPAASPSDISIVKQSLLRTIRRGERAPYAIRVTNNANSTVSGITVTDTLPSGFRYVEGSATVDGVKVAPEVNGLRVKFDKLTVGPKSELVIRLQTLALSSAGPGQHVNRAVVMDETGSPLAPEARATVEILAEPVFDCGEIIGRVFDDVNRNGYQDEGEPGLPGVRVATVKGWLITTDRHGRFHVPCAALPDQRIGSNFIMKLDTRTLPLGYRLTTENPRVVRLTAGKMTKLNFGASIGRVVRLDLKDAAFEGTSAKLKEQWAKGIDQLIAVLGKEESVLRLSYIDAGADPQLAKERIKELRKLIGERWQKDGARYRLEIETRMEVGQ</sequence>
<dbReference type="Gene3D" id="2.60.40.10">
    <property type="entry name" value="Immunoglobulins"/>
    <property type="match status" value="2"/>
</dbReference>
<dbReference type="Proteomes" id="UP001185659">
    <property type="component" value="Unassembled WGS sequence"/>
</dbReference>
<gene>
    <name evidence="4" type="ORF">R2G56_19895</name>
</gene>
<evidence type="ECO:0000259" key="2">
    <source>
        <dbReference type="Pfam" id="PF01345"/>
    </source>
</evidence>
<organism evidence="4 5">
    <name type="scientific">Nitratireductor aquimarinus</name>
    <dbReference type="NCBI Taxonomy" id="889300"/>
    <lineage>
        <taxon>Bacteria</taxon>
        <taxon>Pseudomonadati</taxon>
        <taxon>Pseudomonadota</taxon>
        <taxon>Alphaproteobacteria</taxon>
        <taxon>Hyphomicrobiales</taxon>
        <taxon>Phyllobacteriaceae</taxon>
        <taxon>Nitratireductor</taxon>
    </lineage>
</organism>
<keyword evidence="5" id="KW-1185">Reference proteome</keyword>
<evidence type="ECO:0008006" key="6">
    <source>
        <dbReference type="Google" id="ProtNLM"/>
    </source>
</evidence>
<evidence type="ECO:0000259" key="3">
    <source>
        <dbReference type="Pfam" id="PF24346"/>
    </source>
</evidence>
<dbReference type="NCBIfam" id="TIGR01451">
    <property type="entry name" value="B_ant_repeat"/>
    <property type="match status" value="2"/>
</dbReference>
<comment type="caution">
    <text evidence="4">The sequence shown here is derived from an EMBL/GenBank/DDBJ whole genome shotgun (WGS) entry which is preliminary data.</text>
</comment>
<reference evidence="4 5" key="1">
    <citation type="submission" date="2023-10" db="EMBL/GenBank/DDBJ databases">
        <authorList>
            <person name="Venkata Ramana C."/>
            <person name="Sasikala C."/>
            <person name="Dhurka M."/>
        </authorList>
    </citation>
    <scope>NUCLEOTIDE SEQUENCE [LARGE SCALE GENOMIC DNA]</scope>
    <source>
        <strain evidence="4 5">KCTC 32151</strain>
    </source>
</reference>
<name>A0ABU4AQQ0_9HYPH</name>
<proteinExistence type="predicted"/>
<dbReference type="EMBL" id="JAWLIP010000011">
    <property type="protein sequence ID" value="MDV6228558.1"/>
    <property type="molecule type" value="Genomic_DNA"/>
</dbReference>
<dbReference type="InterPro" id="IPR047589">
    <property type="entry name" value="DUF11_rpt"/>
</dbReference>
<feature type="non-terminal residue" evidence="4">
    <location>
        <position position="1"/>
    </location>
</feature>
<evidence type="ECO:0000256" key="1">
    <source>
        <dbReference type="SAM" id="MobiDB-lite"/>
    </source>
</evidence>
<dbReference type="InterPro" id="IPR013783">
    <property type="entry name" value="Ig-like_fold"/>
</dbReference>
<accession>A0ABU4AQQ0</accession>
<dbReference type="InterPro" id="IPR055354">
    <property type="entry name" value="DUF7507"/>
</dbReference>
<feature type="domain" description="DUF11" evidence="2">
    <location>
        <begin position="170"/>
        <end position="278"/>
    </location>
</feature>
<dbReference type="Pfam" id="PF24346">
    <property type="entry name" value="DUF7507"/>
    <property type="match status" value="1"/>
</dbReference>
<dbReference type="PANTHER" id="PTHR34819">
    <property type="entry name" value="LARGE CYSTEINE-RICH PERIPLASMIC PROTEIN OMCB"/>
    <property type="match status" value="1"/>
</dbReference>
<dbReference type="InterPro" id="IPR001434">
    <property type="entry name" value="OmcB-like_DUF11"/>
</dbReference>
<feature type="domain" description="DUF7507" evidence="3">
    <location>
        <begin position="38"/>
        <end position="153"/>
    </location>
</feature>
<dbReference type="Pfam" id="PF01345">
    <property type="entry name" value="DUF11"/>
    <property type="match status" value="1"/>
</dbReference>
<dbReference type="InterPro" id="IPR051172">
    <property type="entry name" value="Chlamydia_OmcB"/>
</dbReference>
<protein>
    <recommendedName>
        <fullName evidence="6">DUF11 domain-containing protein</fullName>
    </recommendedName>
</protein>